<proteinExistence type="inferred from homology"/>
<organism evidence="2 3">
    <name type="scientific">Taxus chinensis</name>
    <name type="common">Chinese yew</name>
    <name type="synonym">Taxus wallichiana var. chinensis</name>
    <dbReference type="NCBI Taxonomy" id="29808"/>
    <lineage>
        <taxon>Eukaryota</taxon>
        <taxon>Viridiplantae</taxon>
        <taxon>Streptophyta</taxon>
        <taxon>Embryophyta</taxon>
        <taxon>Tracheophyta</taxon>
        <taxon>Spermatophyta</taxon>
        <taxon>Pinopsida</taxon>
        <taxon>Pinidae</taxon>
        <taxon>Conifers II</taxon>
        <taxon>Cupressales</taxon>
        <taxon>Taxaceae</taxon>
        <taxon>Taxus</taxon>
    </lineage>
</organism>
<dbReference type="PANTHER" id="PTHR33558:SF1">
    <property type="entry name" value="GLUTAREDOXIN-LIKE PROTEIN C5ORF63 HOMOLOG"/>
    <property type="match status" value="1"/>
</dbReference>
<dbReference type="InterPro" id="IPR036249">
    <property type="entry name" value="Thioredoxin-like_sf"/>
</dbReference>
<accession>A0AA38FF80</accession>
<dbReference type="EMBL" id="JAHRHJ020000010">
    <property type="protein sequence ID" value="KAH9299667.1"/>
    <property type="molecule type" value="Genomic_DNA"/>
</dbReference>
<evidence type="ECO:0000313" key="3">
    <source>
        <dbReference type="Proteomes" id="UP000824469"/>
    </source>
</evidence>
<dbReference type="AlphaFoldDB" id="A0AA38FF80"/>
<comment type="similarity">
    <text evidence="1">Belongs to the glutaredoxin family.</text>
</comment>
<name>A0AA38FF80_TAXCH</name>
<evidence type="ECO:0000313" key="2">
    <source>
        <dbReference type="EMBL" id="KAH9299667.1"/>
    </source>
</evidence>
<keyword evidence="1" id="KW-0249">Electron transport</keyword>
<protein>
    <recommendedName>
        <fullName evidence="1">Glutaredoxin-like protein</fullName>
    </recommendedName>
</protein>
<dbReference type="Proteomes" id="UP000824469">
    <property type="component" value="Unassembled WGS sequence"/>
</dbReference>
<feature type="non-terminal residue" evidence="2">
    <location>
        <position position="1"/>
    </location>
</feature>
<reference evidence="2 3" key="1">
    <citation type="journal article" date="2021" name="Nat. Plants">
        <title>The Taxus genome provides insights into paclitaxel biosynthesis.</title>
        <authorList>
            <person name="Xiong X."/>
            <person name="Gou J."/>
            <person name="Liao Q."/>
            <person name="Li Y."/>
            <person name="Zhou Q."/>
            <person name="Bi G."/>
            <person name="Li C."/>
            <person name="Du R."/>
            <person name="Wang X."/>
            <person name="Sun T."/>
            <person name="Guo L."/>
            <person name="Liang H."/>
            <person name="Lu P."/>
            <person name="Wu Y."/>
            <person name="Zhang Z."/>
            <person name="Ro D.K."/>
            <person name="Shang Y."/>
            <person name="Huang S."/>
            <person name="Yan J."/>
        </authorList>
    </citation>
    <scope>NUCLEOTIDE SEQUENCE [LARGE SCALE GENOMIC DNA]</scope>
    <source>
        <strain evidence="2">Ta-2019</strain>
    </source>
</reference>
<dbReference type="Pfam" id="PF05768">
    <property type="entry name" value="Glrx-like"/>
    <property type="match status" value="1"/>
</dbReference>
<comment type="caution">
    <text evidence="2">The sequence shown here is derived from an EMBL/GenBank/DDBJ whole genome shotgun (WGS) entry which is preliminary data.</text>
</comment>
<dbReference type="SUPFAM" id="SSF52833">
    <property type="entry name" value="Thioredoxin-like"/>
    <property type="match status" value="1"/>
</dbReference>
<evidence type="ECO:0000256" key="1">
    <source>
        <dbReference type="RuleBase" id="RU363082"/>
    </source>
</evidence>
<dbReference type="InterPro" id="IPR008554">
    <property type="entry name" value="Glutaredoxin-like"/>
</dbReference>
<dbReference type="InterPro" id="IPR052565">
    <property type="entry name" value="Glutaredoxin-like_YDR286C"/>
</dbReference>
<dbReference type="Gene3D" id="3.40.30.10">
    <property type="entry name" value="Glutaredoxin"/>
    <property type="match status" value="1"/>
</dbReference>
<sequence length="110" mass="12123">MAGLVARSTLLSSKAFIIPSTINYCLRAVRSHSAVAQTHSPRRLLLYSKKGCCLCDGLKDKLHSAFLMGGPDSLADVQLEVRDITTNPEWEKTYQYEIPVLARLLADGSE</sequence>
<dbReference type="PANTHER" id="PTHR33558">
    <property type="entry name" value="GLUTAREDOXIN-LIKE PROTEIN C5ORF63 HOMOLOG"/>
    <property type="match status" value="1"/>
</dbReference>
<keyword evidence="3" id="KW-1185">Reference proteome</keyword>
<gene>
    <name evidence="2" type="ORF">KI387_031349</name>
</gene>
<keyword evidence="1" id="KW-0813">Transport</keyword>